<dbReference type="EMBL" id="FOFZ01000005">
    <property type="protein sequence ID" value="SEQ90407.1"/>
    <property type="molecule type" value="Genomic_DNA"/>
</dbReference>
<accession>A0A1H9JUD8</accession>
<organism evidence="2 3">
    <name type="scientific">Flavobacterium frigoris</name>
    <dbReference type="NCBI Taxonomy" id="229204"/>
    <lineage>
        <taxon>Bacteria</taxon>
        <taxon>Pseudomonadati</taxon>
        <taxon>Bacteroidota</taxon>
        <taxon>Flavobacteriia</taxon>
        <taxon>Flavobacteriales</taxon>
        <taxon>Flavobacteriaceae</taxon>
        <taxon>Flavobacterium</taxon>
    </lineage>
</organism>
<dbReference type="OrthoDB" id="9780932at2"/>
<gene>
    <name evidence="2" type="ORF">SAMN05444355_10559</name>
</gene>
<dbReference type="AlphaFoldDB" id="A0A1H9JUD8"/>
<dbReference type="InterPro" id="IPR029058">
    <property type="entry name" value="AB_hydrolase_fold"/>
</dbReference>
<protein>
    <submittedName>
        <fullName evidence="2">Serine aminopeptidase, S33</fullName>
    </submittedName>
</protein>
<evidence type="ECO:0000259" key="1">
    <source>
        <dbReference type="Pfam" id="PF12146"/>
    </source>
</evidence>
<dbReference type="Pfam" id="PF12146">
    <property type="entry name" value="Hydrolase_4"/>
    <property type="match status" value="1"/>
</dbReference>
<keyword evidence="3" id="KW-1185">Reference proteome</keyword>
<evidence type="ECO:0000313" key="2">
    <source>
        <dbReference type="EMBL" id="SEQ90407.1"/>
    </source>
</evidence>
<evidence type="ECO:0000313" key="3">
    <source>
        <dbReference type="Proteomes" id="UP000183658"/>
    </source>
</evidence>
<dbReference type="InterPro" id="IPR022742">
    <property type="entry name" value="Hydrolase_4"/>
</dbReference>
<feature type="domain" description="Serine aminopeptidase S33" evidence="1">
    <location>
        <begin position="28"/>
        <end position="168"/>
    </location>
</feature>
<reference evidence="3" key="1">
    <citation type="submission" date="2016-10" db="EMBL/GenBank/DDBJ databases">
        <authorList>
            <person name="Varghese N."/>
            <person name="Submissions S."/>
        </authorList>
    </citation>
    <scope>NUCLEOTIDE SEQUENCE [LARGE SCALE GENOMIC DNA]</scope>
    <source>
        <strain evidence="3">DSM 15719</strain>
    </source>
</reference>
<sequence>MILDRNFILEGALQEQFTIDLSYSESQEQKGVIIFCHGFKGFKDWGCWQMIANYFVENGFAFLKLNFSHNGMGLEDSVEFTDLDKFATNTLGKEMEDIGSVEQFIVNELPEILPVINTDKIFIIGHSKGGVSALLYCTQYETKIEKICTWASPFDFHRSWNSKFIDKWRTEGVQYIKNARTNQMMPLNIEVLEDLETNREKYSLINASQKLRFPYLMIQGTNDEAVKMEEFNLLKKHFTKAKSHIILGANHVFGGSHPYLGTALPEHTKELVVVTKDFFL</sequence>
<dbReference type="Proteomes" id="UP000183658">
    <property type="component" value="Unassembled WGS sequence"/>
</dbReference>
<name>A0A1H9JUD8_FLAFI</name>
<dbReference type="Gene3D" id="3.40.50.1820">
    <property type="entry name" value="alpha/beta hydrolase"/>
    <property type="match status" value="1"/>
</dbReference>
<keyword evidence="2" id="KW-0031">Aminopeptidase</keyword>
<dbReference type="RefSeq" id="WP_074723084.1">
    <property type="nucleotide sequence ID" value="NZ_CBCRVS010000004.1"/>
</dbReference>
<dbReference type="SUPFAM" id="SSF53474">
    <property type="entry name" value="alpha/beta-Hydrolases"/>
    <property type="match status" value="1"/>
</dbReference>
<keyword evidence="2" id="KW-0645">Protease</keyword>
<dbReference type="PANTHER" id="PTHR42886:SF53">
    <property type="entry name" value="ALPHA_BETA-HYDROLASES SUPERFAMILY PROTEIN"/>
    <property type="match status" value="1"/>
</dbReference>
<proteinExistence type="predicted"/>
<dbReference type="GO" id="GO:0004177">
    <property type="term" value="F:aminopeptidase activity"/>
    <property type="evidence" value="ECO:0007669"/>
    <property type="project" value="UniProtKB-KW"/>
</dbReference>
<dbReference type="PANTHER" id="PTHR42886">
    <property type="entry name" value="RE40534P-RELATED"/>
    <property type="match status" value="1"/>
</dbReference>
<keyword evidence="2" id="KW-0378">Hydrolase</keyword>